<dbReference type="Pfam" id="PF01636">
    <property type="entry name" value="APH"/>
    <property type="match status" value="1"/>
</dbReference>
<protein>
    <submittedName>
        <fullName evidence="2">Phosphotransferase enzyme family protein</fullName>
    </submittedName>
</protein>
<feature type="domain" description="Aminoglycoside phosphotransferase" evidence="1">
    <location>
        <begin position="54"/>
        <end position="282"/>
    </location>
</feature>
<gene>
    <name evidence="2" type="ORF">NCTC11862_02370</name>
</gene>
<dbReference type="GO" id="GO:0016740">
    <property type="term" value="F:transferase activity"/>
    <property type="evidence" value="ECO:0007669"/>
    <property type="project" value="UniProtKB-KW"/>
</dbReference>
<dbReference type="OrthoDB" id="144109at2"/>
<evidence type="ECO:0000313" key="2">
    <source>
        <dbReference type="EMBL" id="STC70551.1"/>
    </source>
</evidence>
<dbReference type="InterPro" id="IPR011009">
    <property type="entry name" value="Kinase-like_dom_sf"/>
</dbReference>
<dbReference type="InterPro" id="IPR002575">
    <property type="entry name" value="Aminoglycoside_PTrfase"/>
</dbReference>
<accession>A0A376CPW3</accession>
<dbReference type="SUPFAM" id="SSF56112">
    <property type="entry name" value="Protein kinase-like (PK-like)"/>
    <property type="match status" value="1"/>
</dbReference>
<reference evidence="2 3" key="1">
    <citation type="submission" date="2018-06" db="EMBL/GenBank/DDBJ databases">
        <authorList>
            <consortium name="Pathogen Informatics"/>
            <person name="Doyle S."/>
        </authorList>
    </citation>
    <scope>NUCLEOTIDE SEQUENCE [LARGE SCALE GENOMIC DNA]</scope>
    <source>
        <strain evidence="2 3">NCTC11862</strain>
    </source>
</reference>
<dbReference type="EMBL" id="UFXQ01000001">
    <property type="protein sequence ID" value="STC70551.1"/>
    <property type="molecule type" value="Genomic_DNA"/>
</dbReference>
<evidence type="ECO:0000313" key="3">
    <source>
        <dbReference type="Proteomes" id="UP000254467"/>
    </source>
</evidence>
<evidence type="ECO:0000259" key="1">
    <source>
        <dbReference type="Pfam" id="PF01636"/>
    </source>
</evidence>
<name>A0A376CPW3_9CORY</name>
<dbReference type="AlphaFoldDB" id="A0A376CPW3"/>
<proteinExistence type="predicted"/>
<sequence length="418" mass="46463">MDSTHQHIIEIAEDLLTRRYGGTQKLLDPVALSGSGHARVLRARVASSPFLPHRSVVLKQSPDTGELVEDAAFLREVASYQFTTSLAEEFRLGPVLLAHDLDSRLIVLSDSGDGDTFADLLSESDPDRRVQILRALGTSLGRMHGGTAGKEEAFNILLRRLGKNDPNAQRFQEIREGLLEVGVAVGLDVIRQAGIEVPRELTEYLPTVQRRLRKGRYRAFTPFDLSPDNIIVADRIEFLDYEWAGFRDISFDLACVIAGFPQYISLRPITDDETAAFVEAWLHEVDELWPGLINEDVLHERITIALVGWALSSLTVMSYGSLGNVISGHPKAREFLNISAEDLTQLGVSANRGQELTTNLLRPAGEVAFSDDERLVRRDLYETFEALSRFAASGRDGTYSVVSEFALRIAELLHDPRP</sequence>
<organism evidence="2 3">
    <name type="scientific">Corynebacterium pilosum</name>
    <dbReference type="NCBI Taxonomy" id="35756"/>
    <lineage>
        <taxon>Bacteria</taxon>
        <taxon>Bacillati</taxon>
        <taxon>Actinomycetota</taxon>
        <taxon>Actinomycetes</taxon>
        <taxon>Mycobacteriales</taxon>
        <taxon>Corynebacteriaceae</taxon>
        <taxon>Corynebacterium</taxon>
    </lineage>
</organism>
<keyword evidence="3" id="KW-1185">Reference proteome</keyword>
<dbReference type="Proteomes" id="UP000254467">
    <property type="component" value="Unassembled WGS sequence"/>
</dbReference>
<dbReference type="Gene3D" id="3.90.1200.10">
    <property type="match status" value="1"/>
</dbReference>
<dbReference type="STRING" id="35756.GCA_001044155_02457"/>
<keyword evidence="2" id="KW-0808">Transferase</keyword>